<dbReference type="SUPFAM" id="SSF53187">
    <property type="entry name" value="Zn-dependent exopeptidases"/>
    <property type="match status" value="1"/>
</dbReference>
<gene>
    <name evidence="3" type="ORF">GCM10022408_11920</name>
</gene>
<reference evidence="4" key="1">
    <citation type="journal article" date="2019" name="Int. J. Syst. Evol. Microbiol.">
        <title>The Global Catalogue of Microorganisms (GCM) 10K type strain sequencing project: providing services to taxonomists for standard genome sequencing and annotation.</title>
        <authorList>
            <consortium name="The Broad Institute Genomics Platform"/>
            <consortium name="The Broad Institute Genome Sequencing Center for Infectious Disease"/>
            <person name="Wu L."/>
            <person name="Ma J."/>
        </authorList>
    </citation>
    <scope>NUCLEOTIDE SEQUENCE [LARGE SCALE GENOMIC DNA]</scope>
    <source>
        <strain evidence="4">JCM 17224</strain>
    </source>
</reference>
<dbReference type="Gene3D" id="3.50.30.30">
    <property type="match status" value="1"/>
</dbReference>
<comment type="caution">
    <text evidence="3">The sequence shown here is derived from an EMBL/GenBank/DDBJ whole genome shotgun (WGS) entry which is preliminary data.</text>
</comment>
<sequence>MVRAAFGATRVFIGIPPPTYFYLMQKNTFYALLLAATCATSAVAQQAPEKTKIKVKRGRTEKSSAAPAATESAPQPTKQAPIELDWAANYGSTITQDDLRKHLTILASDAYEGRETGEKGQKMAADYLAKQFADLGLTGPVPNSDNPYVQHFTMERSTWAGDATIKAGGQTYQWLTDFYGSGTSPFQTETTIKPVFVGYGIEQDGYSDYAGQDVKGKDIIILLGEPTDAAGKPLLSKDGKPTKWGTDVRAKTAKAAEQGARTVFFVSPDAANFEKTSARMAPYIGRPSMRFADSKEPSRLAFYVSPALGARMLGTTAAGLTKYKETVGKTSKPAAAFKPAAVAIKAPKKKESFTTENVMGFLEGSDKKAEVLVVSAHYDHIGIIDGEVNNGADDDGSGTVSVLELAQAFAQAKKEGHGPRRSILFLTVTGEEKGLLGSEYYTDHPVFPLEATIADLNIDMVGRTDKDHEGKGDYIYVIGSDKLSSELHGINEAANTKYTNIGLDYRFNDPEDPNRFYYRSDHYNFAKHNIPVAFYFNGVHDDYHGAGDEVSKIEFPQMEKRARLVFYTAWELANRDNRIVVDSNKK</sequence>
<feature type="domain" description="Peptidase M28" evidence="2">
    <location>
        <begin position="357"/>
        <end position="567"/>
    </location>
</feature>
<keyword evidence="4" id="KW-1185">Reference proteome</keyword>
<evidence type="ECO:0000313" key="4">
    <source>
        <dbReference type="Proteomes" id="UP001500567"/>
    </source>
</evidence>
<dbReference type="Gene3D" id="3.40.630.10">
    <property type="entry name" value="Zn peptidases"/>
    <property type="match status" value="2"/>
</dbReference>
<dbReference type="PANTHER" id="PTHR12147">
    <property type="entry name" value="METALLOPEPTIDASE M28 FAMILY MEMBER"/>
    <property type="match status" value="1"/>
</dbReference>
<proteinExistence type="predicted"/>
<evidence type="ECO:0000313" key="3">
    <source>
        <dbReference type="EMBL" id="GAA4002197.1"/>
    </source>
</evidence>
<dbReference type="Proteomes" id="UP001500567">
    <property type="component" value="Unassembled WGS sequence"/>
</dbReference>
<dbReference type="PROSITE" id="PS00018">
    <property type="entry name" value="EF_HAND_1"/>
    <property type="match status" value="1"/>
</dbReference>
<dbReference type="InterPro" id="IPR007484">
    <property type="entry name" value="Peptidase_M28"/>
</dbReference>
<dbReference type="InterPro" id="IPR045175">
    <property type="entry name" value="M28_fam"/>
</dbReference>
<feature type="region of interest" description="Disordered" evidence="1">
    <location>
        <begin position="49"/>
        <end position="78"/>
    </location>
</feature>
<feature type="compositionally biased region" description="Low complexity" evidence="1">
    <location>
        <begin position="63"/>
        <end position="77"/>
    </location>
</feature>
<dbReference type="PANTHER" id="PTHR12147:SF26">
    <property type="entry name" value="PEPTIDASE M28 DOMAIN-CONTAINING PROTEIN"/>
    <property type="match status" value="1"/>
</dbReference>
<name>A0ABP7RTW0_9BACT</name>
<accession>A0ABP7RTW0</accession>
<dbReference type="EMBL" id="BAABDJ010000007">
    <property type="protein sequence ID" value="GAA4002197.1"/>
    <property type="molecule type" value="Genomic_DNA"/>
</dbReference>
<dbReference type="Pfam" id="PF04389">
    <property type="entry name" value="Peptidase_M28"/>
    <property type="match status" value="1"/>
</dbReference>
<evidence type="ECO:0000256" key="1">
    <source>
        <dbReference type="SAM" id="MobiDB-lite"/>
    </source>
</evidence>
<dbReference type="InterPro" id="IPR018247">
    <property type="entry name" value="EF_Hand_1_Ca_BS"/>
</dbReference>
<evidence type="ECO:0000259" key="2">
    <source>
        <dbReference type="Pfam" id="PF04389"/>
    </source>
</evidence>
<protein>
    <recommendedName>
        <fullName evidence="2">Peptidase M28 domain-containing protein</fullName>
    </recommendedName>
</protein>
<organism evidence="3 4">
    <name type="scientific">Hymenobacter fastidiosus</name>
    <dbReference type="NCBI Taxonomy" id="486264"/>
    <lineage>
        <taxon>Bacteria</taxon>
        <taxon>Pseudomonadati</taxon>
        <taxon>Bacteroidota</taxon>
        <taxon>Cytophagia</taxon>
        <taxon>Cytophagales</taxon>
        <taxon>Hymenobacteraceae</taxon>
        <taxon>Hymenobacter</taxon>
    </lineage>
</organism>